<dbReference type="EMBL" id="JBHTKM010000063">
    <property type="protein sequence ID" value="MFD1016184.1"/>
    <property type="molecule type" value="Genomic_DNA"/>
</dbReference>
<comment type="caution">
    <text evidence="1">The sequence shown here is derived from an EMBL/GenBank/DDBJ whole genome shotgun (WGS) entry which is preliminary data.</text>
</comment>
<gene>
    <name evidence="1" type="ORF">ACFQ13_09660</name>
</gene>
<organism evidence="1 2">
    <name type="scientific">Winogradskyella rapida</name>
    <dbReference type="NCBI Taxonomy" id="549701"/>
    <lineage>
        <taxon>Bacteria</taxon>
        <taxon>Pseudomonadati</taxon>
        <taxon>Bacteroidota</taxon>
        <taxon>Flavobacteriia</taxon>
        <taxon>Flavobacteriales</taxon>
        <taxon>Flavobacteriaceae</taxon>
        <taxon>Winogradskyella</taxon>
    </lineage>
</organism>
<evidence type="ECO:0000313" key="2">
    <source>
        <dbReference type="Proteomes" id="UP001597086"/>
    </source>
</evidence>
<dbReference type="Proteomes" id="UP001597086">
    <property type="component" value="Unassembled WGS sequence"/>
</dbReference>
<evidence type="ECO:0000313" key="1">
    <source>
        <dbReference type="EMBL" id="MFD1016184.1"/>
    </source>
</evidence>
<sequence>MSEAEIKKALKKLDEEFPINPNGVGALVTTIRRMKAEKEVGLPLIWRKGSAISVKTGKRANRMTEPEWNKFYSDLCENLKRDYPSLHDSLFPSNQ</sequence>
<dbReference type="RefSeq" id="WP_386116715.1">
    <property type="nucleotide sequence ID" value="NZ_JBHTKM010000063.1"/>
</dbReference>
<name>A0ABW3KQX2_9FLAO</name>
<reference evidence="2" key="1">
    <citation type="journal article" date="2019" name="Int. J. Syst. Evol. Microbiol.">
        <title>The Global Catalogue of Microorganisms (GCM) 10K type strain sequencing project: providing services to taxonomists for standard genome sequencing and annotation.</title>
        <authorList>
            <consortium name="The Broad Institute Genomics Platform"/>
            <consortium name="The Broad Institute Genome Sequencing Center for Infectious Disease"/>
            <person name="Wu L."/>
            <person name="Ma J."/>
        </authorList>
    </citation>
    <scope>NUCLEOTIDE SEQUENCE [LARGE SCALE GENOMIC DNA]</scope>
    <source>
        <strain evidence="2">CCUG 56098</strain>
    </source>
</reference>
<proteinExistence type="predicted"/>
<accession>A0ABW3KQX2</accession>
<keyword evidence="2" id="KW-1185">Reference proteome</keyword>
<protein>
    <submittedName>
        <fullName evidence="1">Uncharacterized protein</fullName>
    </submittedName>
</protein>